<organism evidence="1 2">
    <name type="scientific">Limnofasciculus baicalensis BBK-W-15</name>
    <dbReference type="NCBI Taxonomy" id="2699891"/>
    <lineage>
        <taxon>Bacteria</taxon>
        <taxon>Bacillati</taxon>
        <taxon>Cyanobacteriota</taxon>
        <taxon>Cyanophyceae</taxon>
        <taxon>Coleofasciculales</taxon>
        <taxon>Coleofasciculaceae</taxon>
        <taxon>Limnofasciculus</taxon>
        <taxon>Limnofasciculus baicalensis</taxon>
    </lineage>
</organism>
<comment type="caution">
    <text evidence="1">The sequence shown here is derived from an EMBL/GenBank/DDBJ whole genome shotgun (WGS) entry which is preliminary data.</text>
</comment>
<protein>
    <submittedName>
        <fullName evidence="1">DUF790 family protein</fullName>
    </submittedName>
</protein>
<name>A0AAE3KMJ9_9CYAN</name>
<dbReference type="Pfam" id="PF05626">
    <property type="entry name" value="DUF790"/>
    <property type="match status" value="1"/>
</dbReference>
<dbReference type="Proteomes" id="UP001204953">
    <property type="component" value="Unassembled WGS sequence"/>
</dbReference>
<evidence type="ECO:0000313" key="1">
    <source>
        <dbReference type="EMBL" id="MCP2728881.1"/>
    </source>
</evidence>
<sequence>MLPTELLINRQNGEEIIPKRLPINERMSAIAIQLIASFQESVGKTQGELDRKLSDLEGDSPDYRLKRGLAHILKSSFSTFEIVSPLEPKELRHRVFALAAKSIPCHATTETTLETLSTLLSQELNQEVLSAQIKVGLYADLPENRILTQFEDPAPEVLLHRYNLSQVQGIFYKASEMTLNAHRNVPGEYKLLFRYLKLFQLMTYIEGDADHGFTITVDGPTSLFKPSTRYGLAIAKLIPALLHVTKWSLKATLQMRDPYTGTYQTGRFSLQDNCGLVTHYPPGKPYDSMLEESFAKRWESLKTDWILEREVNLIPIPGSVMIPDFRLIHPDGRDYLLEIVGYWRPEYLQKKFAQVRRAECDNLILAISERLNLEKAGVKVDNLPAKVIWFKDKISPKAVLEVLE</sequence>
<dbReference type="PIRSF" id="PIRSF019435">
    <property type="entry name" value="UCP019435"/>
    <property type="match status" value="1"/>
</dbReference>
<dbReference type="AlphaFoldDB" id="A0AAE3KMJ9"/>
<keyword evidence="2" id="KW-1185">Reference proteome</keyword>
<accession>A0AAE3KMJ9</accession>
<dbReference type="InterPro" id="IPR008508">
    <property type="entry name" value="Bax1"/>
</dbReference>
<gene>
    <name evidence="1" type="ORF">NJ959_10460</name>
</gene>
<dbReference type="RefSeq" id="WP_254011671.1">
    <property type="nucleotide sequence ID" value="NZ_JAMZMM010000080.1"/>
</dbReference>
<reference evidence="1" key="1">
    <citation type="submission" date="2022-06" db="EMBL/GenBank/DDBJ databases">
        <title>New cyanobacteria of genus Symplocastrum in benthos of Lake Baikal.</title>
        <authorList>
            <person name="Sorokovikova E."/>
            <person name="Tikhonova I."/>
            <person name="Krasnopeev A."/>
            <person name="Evseev P."/>
            <person name="Gladkikh A."/>
            <person name="Belykh O."/>
        </authorList>
    </citation>
    <scope>NUCLEOTIDE SEQUENCE</scope>
    <source>
        <strain evidence="1">BBK-W-15</strain>
    </source>
</reference>
<dbReference type="EMBL" id="JAMZMM010000080">
    <property type="protein sequence ID" value="MCP2728881.1"/>
    <property type="molecule type" value="Genomic_DNA"/>
</dbReference>
<dbReference type="PANTHER" id="PTHR39640:SF1">
    <property type="entry name" value="DUF790 FAMILY PROTEIN"/>
    <property type="match status" value="1"/>
</dbReference>
<proteinExistence type="predicted"/>
<dbReference type="PANTHER" id="PTHR39640">
    <property type="entry name" value="VNG6129C"/>
    <property type="match status" value="1"/>
</dbReference>
<evidence type="ECO:0000313" key="2">
    <source>
        <dbReference type="Proteomes" id="UP001204953"/>
    </source>
</evidence>